<reference evidence="2" key="1">
    <citation type="submission" date="2023-10" db="EMBL/GenBank/DDBJ databases">
        <authorList>
            <person name="Chen Y."/>
            <person name="Shah S."/>
            <person name="Dougan E. K."/>
            <person name="Thang M."/>
            <person name="Chan C."/>
        </authorList>
    </citation>
    <scope>NUCLEOTIDE SEQUENCE [LARGE SCALE GENOMIC DNA]</scope>
</reference>
<feature type="compositionally biased region" description="Basic and acidic residues" evidence="1">
    <location>
        <begin position="45"/>
        <end position="55"/>
    </location>
</feature>
<accession>A0ABN9WQI8</accession>
<sequence length="474" mass="51064">TCQLLEWPLPTQARLLDAWVERWRAGDGGSEANFWRQRTATAIQHKLEPPRRAWDPKGTGGRRGEDGPEDAPVGSPDPGIRAFALHGEDWQALPDGGSPPEGPDGAPLAIAIAAQRSFPVGPLEALHLDQLITSPNPPPGMRGAGAALVRSLLSFATAVGRVLTVEPQSAALESYFGGLGFRPAPQIDPYLWFLMDSSADESEGGSAVEVRYVFADGTDHDRLLVAFKRPPLWTAKQEEVFICSRQDAPRLEIVNVQISQVESYVSPKATARLFKRGGAQQTHKVGPAEAVELSEAAGVMRNPDLLGLLSWRAVGSMRVDPGAAAVHGGRFTVLGRCNVSQRAYPLPGFASQGIDFVIDACELPTCADPVYSVWAKAPLSLLGDVVEAMKSVLDKYRVRASLCPSSTAWNLELVLSDGLTAAGMDFAEFDDDEDLEMTRLDDEGDMLEFDQLGTAWGKAGLEASWNLEGGPDKR</sequence>
<gene>
    <name evidence="2" type="ORF">PCOR1329_LOCUS68551</name>
</gene>
<evidence type="ECO:0000313" key="2">
    <source>
        <dbReference type="EMBL" id="CAK0887524.1"/>
    </source>
</evidence>
<keyword evidence="3" id="KW-1185">Reference proteome</keyword>
<feature type="region of interest" description="Disordered" evidence="1">
    <location>
        <begin position="44"/>
        <end position="81"/>
    </location>
</feature>
<organism evidence="2 3">
    <name type="scientific">Prorocentrum cordatum</name>
    <dbReference type="NCBI Taxonomy" id="2364126"/>
    <lineage>
        <taxon>Eukaryota</taxon>
        <taxon>Sar</taxon>
        <taxon>Alveolata</taxon>
        <taxon>Dinophyceae</taxon>
        <taxon>Prorocentrales</taxon>
        <taxon>Prorocentraceae</taxon>
        <taxon>Prorocentrum</taxon>
    </lineage>
</organism>
<feature type="non-terminal residue" evidence="2">
    <location>
        <position position="1"/>
    </location>
</feature>
<evidence type="ECO:0008006" key="4">
    <source>
        <dbReference type="Google" id="ProtNLM"/>
    </source>
</evidence>
<evidence type="ECO:0000256" key="1">
    <source>
        <dbReference type="SAM" id="MobiDB-lite"/>
    </source>
</evidence>
<protein>
    <recommendedName>
        <fullName evidence="4">N-acetyltransferase domain-containing protein</fullName>
    </recommendedName>
</protein>
<evidence type="ECO:0000313" key="3">
    <source>
        <dbReference type="Proteomes" id="UP001189429"/>
    </source>
</evidence>
<dbReference type="EMBL" id="CAUYUJ010018948">
    <property type="protein sequence ID" value="CAK0887524.1"/>
    <property type="molecule type" value="Genomic_DNA"/>
</dbReference>
<dbReference type="Proteomes" id="UP001189429">
    <property type="component" value="Unassembled WGS sequence"/>
</dbReference>
<proteinExistence type="predicted"/>
<name>A0ABN9WQI8_9DINO</name>
<comment type="caution">
    <text evidence="2">The sequence shown here is derived from an EMBL/GenBank/DDBJ whole genome shotgun (WGS) entry which is preliminary data.</text>
</comment>